<dbReference type="OrthoDB" id="191500at2157"/>
<dbReference type="EMBL" id="AOIU01000011">
    <property type="protein sequence ID" value="ELZ28197.1"/>
    <property type="molecule type" value="Genomic_DNA"/>
</dbReference>
<dbReference type="Pfam" id="PF19125">
    <property type="entry name" value="DUF5809"/>
    <property type="match status" value="1"/>
</dbReference>
<gene>
    <name evidence="2" type="ORF">C475_05310</name>
</gene>
<evidence type="ECO:0000313" key="2">
    <source>
        <dbReference type="EMBL" id="ELZ28197.1"/>
    </source>
</evidence>
<keyword evidence="3" id="KW-1185">Reference proteome</keyword>
<name>M0D0I5_9EURY</name>
<dbReference type="InterPro" id="IPR043832">
    <property type="entry name" value="DUF5809"/>
</dbReference>
<protein>
    <submittedName>
        <fullName evidence="2">Uncharacterized protein</fullName>
    </submittedName>
</protein>
<dbReference type="RefSeq" id="WP_006882734.1">
    <property type="nucleotide sequence ID" value="NZ_AOIU01000011.1"/>
</dbReference>
<reference evidence="2 3" key="1">
    <citation type="journal article" date="2014" name="PLoS Genet.">
        <title>Phylogenetically driven sequencing of extremely halophilic archaea reveals strategies for static and dynamic osmo-response.</title>
        <authorList>
            <person name="Becker E.A."/>
            <person name="Seitzer P.M."/>
            <person name="Tritt A."/>
            <person name="Larsen D."/>
            <person name="Krusor M."/>
            <person name="Yao A.I."/>
            <person name="Wu D."/>
            <person name="Madern D."/>
            <person name="Eisen J.A."/>
            <person name="Darling A.E."/>
            <person name="Facciotti M.T."/>
        </authorList>
    </citation>
    <scope>NUCLEOTIDE SEQUENCE [LARGE SCALE GENOMIC DNA]</scope>
    <source>
        <strain evidence="2 3">2-9-1</strain>
    </source>
</reference>
<feature type="compositionally biased region" description="Acidic residues" evidence="1">
    <location>
        <begin position="139"/>
        <end position="165"/>
    </location>
</feature>
<proteinExistence type="predicted"/>
<dbReference type="STRING" id="797114.C475_05310"/>
<evidence type="ECO:0000256" key="1">
    <source>
        <dbReference type="SAM" id="MobiDB-lite"/>
    </source>
</evidence>
<evidence type="ECO:0000313" key="3">
    <source>
        <dbReference type="Proteomes" id="UP000011626"/>
    </source>
</evidence>
<sequence>MDTEGTLAPATAAAARERYEALGSTAQVVVKETAKAMEMNAEEYRDRVTSEVVETARDALFASLLEVRVGSREAFDEWVAEHDDYEVREVGSENVDSVVWHAAPAADTVVAATFHEEREAAVGTLRRQAFGRIYRELVTDGDESADGAGEGPDEADGDATESDTE</sequence>
<dbReference type="PATRIC" id="fig|797114.5.peg.1081"/>
<dbReference type="eggNOG" id="arCOG04695">
    <property type="taxonomic scope" value="Archaea"/>
</dbReference>
<dbReference type="Proteomes" id="UP000011626">
    <property type="component" value="Unassembled WGS sequence"/>
</dbReference>
<comment type="caution">
    <text evidence="2">The sequence shown here is derived from an EMBL/GenBank/DDBJ whole genome shotgun (WGS) entry which is preliminary data.</text>
</comment>
<feature type="region of interest" description="Disordered" evidence="1">
    <location>
        <begin position="138"/>
        <end position="165"/>
    </location>
</feature>
<accession>M0D0I5</accession>
<organism evidence="2 3">
    <name type="scientific">Halosimplex carlsbadense 2-9-1</name>
    <dbReference type="NCBI Taxonomy" id="797114"/>
    <lineage>
        <taxon>Archaea</taxon>
        <taxon>Methanobacteriati</taxon>
        <taxon>Methanobacteriota</taxon>
        <taxon>Stenosarchaea group</taxon>
        <taxon>Halobacteria</taxon>
        <taxon>Halobacteriales</taxon>
        <taxon>Haloarculaceae</taxon>
        <taxon>Halosimplex</taxon>
    </lineage>
</organism>
<dbReference type="AlphaFoldDB" id="M0D0I5"/>